<dbReference type="EMBL" id="JAIW01000060">
    <property type="protein sequence ID" value="KLE08529.1"/>
    <property type="molecule type" value="Genomic_DNA"/>
</dbReference>
<feature type="domain" description="ABC transporter" evidence="3">
    <location>
        <begin position="4"/>
        <end position="232"/>
    </location>
</feature>
<evidence type="ECO:0000313" key="5">
    <source>
        <dbReference type="Proteomes" id="UP000035154"/>
    </source>
</evidence>
<dbReference type="AlphaFoldDB" id="A0A0G9KPM5"/>
<dbReference type="Proteomes" id="UP000035154">
    <property type="component" value="Unassembled WGS sequence"/>
</dbReference>
<evidence type="ECO:0000256" key="2">
    <source>
        <dbReference type="ARBA" id="ARBA00022840"/>
    </source>
</evidence>
<dbReference type="GO" id="GO:0005524">
    <property type="term" value="F:ATP binding"/>
    <property type="evidence" value="ECO:0007669"/>
    <property type="project" value="UniProtKB-KW"/>
</dbReference>
<dbReference type="SUPFAM" id="SSF52540">
    <property type="entry name" value="P-loop containing nucleoside triphosphate hydrolases"/>
    <property type="match status" value="2"/>
</dbReference>
<dbReference type="Gene3D" id="3.40.50.300">
    <property type="entry name" value="P-loop containing nucleotide triphosphate hydrolases"/>
    <property type="match status" value="2"/>
</dbReference>
<dbReference type="InterPro" id="IPR027417">
    <property type="entry name" value="P-loop_NTPase"/>
</dbReference>
<evidence type="ECO:0000256" key="1">
    <source>
        <dbReference type="ARBA" id="ARBA00022741"/>
    </source>
</evidence>
<dbReference type="InterPro" id="IPR017871">
    <property type="entry name" value="ABC_transporter-like_CS"/>
</dbReference>
<dbReference type="PROSITE" id="PS00211">
    <property type="entry name" value="ABC_TRANSPORTER_1"/>
    <property type="match status" value="1"/>
</dbReference>
<comment type="caution">
    <text evidence="4">The sequence shown here is derived from an EMBL/GenBank/DDBJ whole genome shotgun (WGS) entry which is preliminary data.</text>
</comment>
<dbReference type="SMART" id="SM00382">
    <property type="entry name" value="AAA"/>
    <property type="match status" value="2"/>
</dbReference>
<organism evidence="4 5">
    <name type="scientific">Aliarcobacter butzleri L355</name>
    <dbReference type="NCBI Taxonomy" id="1447263"/>
    <lineage>
        <taxon>Bacteria</taxon>
        <taxon>Pseudomonadati</taxon>
        <taxon>Campylobacterota</taxon>
        <taxon>Epsilonproteobacteria</taxon>
        <taxon>Campylobacterales</taxon>
        <taxon>Arcobacteraceae</taxon>
        <taxon>Aliarcobacter</taxon>
    </lineage>
</organism>
<evidence type="ECO:0000313" key="4">
    <source>
        <dbReference type="EMBL" id="KLE08529.1"/>
    </source>
</evidence>
<dbReference type="GO" id="GO:0016887">
    <property type="term" value="F:ATP hydrolysis activity"/>
    <property type="evidence" value="ECO:0007669"/>
    <property type="project" value="InterPro"/>
</dbReference>
<proteinExistence type="predicted"/>
<keyword evidence="2 4" id="KW-0067">ATP-binding</keyword>
<protein>
    <submittedName>
        <fullName evidence="4">Multidrug ABC transporter ATP-binding protein</fullName>
    </submittedName>
</protein>
<evidence type="ECO:0000259" key="3">
    <source>
        <dbReference type="PROSITE" id="PS50893"/>
    </source>
</evidence>
<dbReference type="PANTHER" id="PTHR43038:SF3">
    <property type="entry name" value="ABC TRANSPORTER G FAMILY MEMBER 20 ISOFORM X1"/>
    <property type="match status" value="1"/>
</dbReference>
<feature type="domain" description="ABC transporter" evidence="3">
    <location>
        <begin position="324"/>
        <end position="553"/>
    </location>
</feature>
<reference evidence="4 5" key="1">
    <citation type="submission" date="2014-01" db="EMBL/GenBank/DDBJ databases">
        <title>Development of a Comparative Genomic Fingerprinting Assay for High Resolution Genotyping of Arcobacter butzleri.</title>
        <authorList>
            <person name="Webb A.L."/>
            <person name="Inglis G.D."/>
            <person name="Kruczkiewicz P."/>
            <person name="Selinger L.B."/>
            <person name="Taboada E.N."/>
        </authorList>
    </citation>
    <scope>NUCLEOTIDE SEQUENCE [LARGE SCALE GENOMIC DNA]</scope>
    <source>
        <strain evidence="4 5">L355</strain>
    </source>
</reference>
<dbReference type="InterPro" id="IPR003593">
    <property type="entry name" value="AAA+_ATPase"/>
</dbReference>
<dbReference type="PANTHER" id="PTHR43038">
    <property type="entry name" value="ATP-BINDING CASSETTE, SUB-FAMILY H, MEMBER 1"/>
    <property type="match status" value="1"/>
</dbReference>
<dbReference type="CDD" id="cd03230">
    <property type="entry name" value="ABC_DR_subfamily_A"/>
    <property type="match status" value="2"/>
</dbReference>
<gene>
    <name evidence="4" type="ORF">AF80_09540</name>
</gene>
<sequence length="566" mass="63542">MQIISASNLEKTFTDNTNAIKKINFSIFSGKITGIVGPDGAGKTTLIRMLTGLLAPTFGELKVLNYNMPNTSSDFLQQIGYMPQKFGLYEDLTVYENLKLYSDLQNIENSNSRIDELLTFTSLKKFQDRLAGKLSGGMKQKLGLACALIKKPKLLLLDEPGVGVDPISRIELWEIVQKLLEDDIAVVWSTSYLDEAQNCDEVILLNEGNCLYQGTPQNLKENMKDRVFLISGIFLQKRETLTKILEQDEILDAVLVGSKIRINLKKNTTLSKEFIYKLGEDVKIEAIEPIFEDCFVDILNIKTKAHSQLVENMKNIEKSNLKLIEAKSLTKKFGNFVATDNIDFEIGNGEIFGFLGPNGAGKSTTFKMLCGLLTPTFGTAKVLGEDLYKSNSNIKNSIGYMAQKFSLYGNLKIKDNLDFFSGIYGLKNKKREEKIEEMIEIFDFKNYLHLNANSLPLGIKQRLSLACSVMHEPKVLFLDEPTSGVDPITRKEFWTHINGMVKKGVSIMVTTHFMDEAEYCDKIMLIYKGKNIASGTPDELKALVGPNASMQDAFITLVKKYDKEDL</sequence>
<accession>A0A0G9KPM5</accession>
<dbReference type="PROSITE" id="PS50893">
    <property type="entry name" value="ABC_TRANSPORTER_2"/>
    <property type="match status" value="2"/>
</dbReference>
<dbReference type="RefSeq" id="WP_046998692.1">
    <property type="nucleotide sequence ID" value="NZ_JAIW01000060.1"/>
</dbReference>
<dbReference type="InterPro" id="IPR003439">
    <property type="entry name" value="ABC_transporter-like_ATP-bd"/>
</dbReference>
<name>A0A0G9KPM5_9BACT</name>
<keyword evidence="1" id="KW-0547">Nucleotide-binding</keyword>
<dbReference type="Pfam" id="PF00005">
    <property type="entry name" value="ABC_tran"/>
    <property type="match status" value="2"/>
</dbReference>
<dbReference type="PATRIC" id="fig|1447263.3.peg.1861"/>